<protein>
    <submittedName>
        <fullName evidence="3">Uncharacterized protein</fullName>
    </submittedName>
</protein>
<accession>A0A0L0HB10</accession>
<feature type="region of interest" description="Disordered" evidence="1">
    <location>
        <begin position="623"/>
        <end position="664"/>
    </location>
</feature>
<proteinExistence type="predicted"/>
<evidence type="ECO:0000313" key="4">
    <source>
        <dbReference type="Proteomes" id="UP000053201"/>
    </source>
</evidence>
<keyword evidence="2" id="KW-1133">Transmembrane helix</keyword>
<organism evidence="3 4">
    <name type="scientific">Spizellomyces punctatus (strain DAOM BR117)</name>
    <dbReference type="NCBI Taxonomy" id="645134"/>
    <lineage>
        <taxon>Eukaryota</taxon>
        <taxon>Fungi</taxon>
        <taxon>Fungi incertae sedis</taxon>
        <taxon>Chytridiomycota</taxon>
        <taxon>Chytridiomycota incertae sedis</taxon>
        <taxon>Chytridiomycetes</taxon>
        <taxon>Spizellomycetales</taxon>
        <taxon>Spizellomycetaceae</taxon>
        <taxon>Spizellomyces</taxon>
    </lineage>
</organism>
<feature type="compositionally biased region" description="Polar residues" evidence="1">
    <location>
        <begin position="645"/>
        <end position="664"/>
    </location>
</feature>
<evidence type="ECO:0000313" key="3">
    <source>
        <dbReference type="EMBL" id="KNC98770.1"/>
    </source>
</evidence>
<feature type="transmembrane region" description="Helical" evidence="2">
    <location>
        <begin position="529"/>
        <end position="551"/>
    </location>
</feature>
<feature type="transmembrane region" description="Helical" evidence="2">
    <location>
        <begin position="435"/>
        <end position="457"/>
    </location>
</feature>
<feature type="compositionally biased region" description="Low complexity" evidence="1">
    <location>
        <begin position="297"/>
        <end position="307"/>
    </location>
</feature>
<keyword evidence="2" id="KW-0812">Transmembrane</keyword>
<dbReference type="InParanoid" id="A0A0L0HB10"/>
<feature type="compositionally biased region" description="Basic and acidic residues" evidence="1">
    <location>
        <begin position="51"/>
        <end position="68"/>
    </location>
</feature>
<dbReference type="EMBL" id="KQ257459">
    <property type="protein sequence ID" value="KNC98770.1"/>
    <property type="molecule type" value="Genomic_DNA"/>
</dbReference>
<dbReference type="GeneID" id="27689106"/>
<dbReference type="STRING" id="645134.A0A0L0HB10"/>
<feature type="compositionally biased region" description="Basic residues" evidence="1">
    <location>
        <begin position="113"/>
        <end position="126"/>
    </location>
</feature>
<feature type="compositionally biased region" description="Basic residues" evidence="1">
    <location>
        <begin position="308"/>
        <end position="317"/>
    </location>
</feature>
<evidence type="ECO:0000256" key="2">
    <source>
        <dbReference type="SAM" id="Phobius"/>
    </source>
</evidence>
<evidence type="ECO:0000256" key="1">
    <source>
        <dbReference type="SAM" id="MobiDB-lite"/>
    </source>
</evidence>
<name>A0A0L0HB10_SPIPD</name>
<gene>
    <name evidence="3" type="ORF">SPPG_05751</name>
</gene>
<feature type="compositionally biased region" description="Polar residues" evidence="1">
    <location>
        <begin position="283"/>
        <end position="296"/>
    </location>
</feature>
<feature type="compositionally biased region" description="Low complexity" evidence="1">
    <location>
        <begin position="198"/>
        <end position="223"/>
    </location>
</feature>
<keyword evidence="2" id="KW-0472">Membrane</keyword>
<reference evidence="3 4" key="1">
    <citation type="submission" date="2009-08" db="EMBL/GenBank/DDBJ databases">
        <title>The Genome Sequence of Spizellomyces punctatus strain DAOM BR117.</title>
        <authorList>
            <consortium name="The Broad Institute Genome Sequencing Platform"/>
            <person name="Russ C."/>
            <person name="Cuomo C."/>
            <person name="Shea T."/>
            <person name="Young S.K."/>
            <person name="Zeng Q."/>
            <person name="Koehrsen M."/>
            <person name="Haas B."/>
            <person name="Borodovsky M."/>
            <person name="Guigo R."/>
            <person name="Alvarado L."/>
            <person name="Berlin A."/>
            <person name="Bochicchio J."/>
            <person name="Borenstein D."/>
            <person name="Chapman S."/>
            <person name="Chen Z."/>
            <person name="Engels R."/>
            <person name="Freedman E."/>
            <person name="Gellesch M."/>
            <person name="Goldberg J."/>
            <person name="Griggs A."/>
            <person name="Gujja S."/>
            <person name="Heiman D."/>
            <person name="Hepburn T."/>
            <person name="Howarth C."/>
            <person name="Jen D."/>
            <person name="Larson L."/>
            <person name="Lewis B."/>
            <person name="Mehta T."/>
            <person name="Park D."/>
            <person name="Pearson M."/>
            <person name="Roberts A."/>
            <person name="Saif S."/>
            <person name="Shenoy N."/>
            <person name="Sisk P."/>
            <person name="Stolte C."/>
            <person name="Sykes S."/>
            <person name="Thomson T."/>
            <person name="Walk T."/>
            <person name="White J."/>
            <person name="Yandava C."/>
            <person name="Burger G."/>
            <person name="Gray M.W."/>
            <person name="Holland P.W.H."/>
            <person name="King N."/>
            <person name="Lang F.B.F."/>
            <person name="Roger A.J."/>
            <person name="Ruiz-Trillo I."/>
            <person name="Lander E."/>
            <person name="Nusbaum C."/>
        </authorList>
    </citation>
    <scope>NUCLEOTIDE SEQUENCE [LARGE SCALE GENOMIC DNA]</scope>
    <source>
        <strain evidence="3 4">DAOM BR117</strain>
    </source>
</reference>
<feature type="compositionally biased region" description="Basic and acidic residues" evidence="1">
    <location>
        <begin position="78"/>
        <end position="98"/>
    </location>
</feature>
<feature type="compositionally biased region" description="Basic and acidic residues" evidence="1">
    <location>
        <begin position="142"/>
        <end position="155"/>
    </location>
</feature>
<feature type="compositionally biased region" description="Basic and acidic residues" evidence="1">
    <location>
        <begin position="625"/>
        <end position="644"/>
    </location>
</feature>
<dbReference type="VEuPathDB" id="FungiDB:SPPG_05751"/>
<dbReference type="OrthoDB" id="2148420at2759"/>
<keyword evidence="4" id="KW-1185">Reference proteome</keyword>
<feature type="compositionally biased region" description="Polar residues" evidence="1">
    <location>
        <begin position="240"/>
        <end position="252"/>
    </location>
</feature>
<sequence length="664" mass="74278">MSYKAASHGQNRHTSQEDLGDAGAQEGSFRMGSEHASNSDITGSRSRSRGRTREQRSQKAQERGESRVGRPKTRTVRKSADAERGISTEVETHKDQRSRSISGTDQQNTRKERSVKKNKSRLGRKARGQDVESYVEYQIPEGGKKDLDDNSDKDANAVQKKRKKERRERNIDQGEDNSPTSPTPGRRRLSSDNPAVQSTSSLASSNSRRHISGSGESLSSNSRRLSRHEDGQRLHRKRTASMSVGPTQSLSTGHRHRSKRDDRSDNANSRKQHRSASIDHSGKYTSPTSKTGSSMVQLSQSGSQRSLHSSRRGRKLHREGSLQIRSPITDQYVTLPISELQILSGEAALDLNEDGGINFETPTHLSHPRMQEMDAVFIEERGRFRPWSSATANMHGIHDKGIDLEHGRRWWETRDGMLLQWATSLHVSIAQITHLLHGIYAGLCLLSLIMLPSFSAISPPDPSVSASVIMFDPTFRFVVSYSTYAGTVNIVFNILATLVLLDVLDIVFGLRGPGNRRRYVWWRERESRVWTALGALLLFFLSWISTVLITAQDDRLSQSQQGVDQGPYGDPGWFASAAALNQALFLSDLSKWRILNCVRGIFGIVAWIAAQWIRVKDMSPNYDANKTDNARTDPAKEIPNERDATINTDQRMAQTSNGRDNQVA</sequence>
<dbReference type="RefSeq" id="XP_016606810.1">
    <property type="nucleotide sequence ID" value="XM_016753961.1"/>
</dbReference>
<dbReference type="AlphaFoldDB" id="A0A0L0HB10"/>
<dbReference type="Proteomes" id="UP000053201">
    <property type="component" value="Unassembled WGS sequence"/>
</dbReference>
<feature type="region of interest" description="Disordered" evidence="1">
    <location>
        <begin position="1"/>
        <end position="323"/>
    </location>
</feature>